<sequence>MTRTLRLLVVAAALPLALSACNSGGNVGDTNVEKGSAKAIEPNNQPSRTSADNGDAMSQGSANGDSLTAGLSRDTTNRPTGKQLFNAADRAKDRNHDGIAD</sequence>
<protein>
    <recommendedName>
        <fullName evidence="5">EF-hand domain-containing protein</fullName>
    </recommendedName>
</protein>
<dbReference type="RefSeq" id="WP_382311588.1">
    <property type="nucleotide sequence ID" value="NZ_JBHUFD010000001.1"/>
</dbReference>
<accession>A0ABW4QNW3</accession>
<gene>
    <name evidence="3" type="ORF">ACFSDX_02315</name>
</gene>
<name>A0ABW4QNW3_9BACT</name>
<reference evidence="4" key="1">
    <citation type="journal article" date="2019" name="Int. J. Syst. Evol. Microbiol.">
        <title>The Global Catalogue of Microorganisms (GCM) 10K type strain sequencing project: providing services to taxonomists for standard genome sequencing and annotation.</title>
        <authorList>
            <consortium name="The Broad Institute Genomics Platform"/>
            <consortium name="The Broad Institute Genome Sequencing Center for Infectious Disease"/>
            <person name="Wu L."/>
            <person name="Ma J."/>
        </authorList>
    </citation>
    <scope>NUCLEOTIDE SEQUENCE [LARGE SCALE GENOMIC DNA]</scope>
    <source>
        <strain evidence="4">CGMCC 1.15795</strain>
    </source>
</reference>
<evidence type="ECO:0000256" key="1">
    <source>
        <dbReference type="SAM" id="MobiDB-lite"/>
    </source>
</evidence>
<feature type="compositionally biased region" description="Polar residues" evidence="1">
    <location>
        <begin position="42"/>
        <end position="66"/>
    </location>
</feature>
<proteinExistence type="predicted"/>
<feature type="region of interest" description="Disordered" evidence="1">
    <location>
        <begin position="22"/>
        <end position="101"/>
    </location>
</feature>
<organism evidence="3 4">
    <name type="scientific">Hymenobacter bucti</name>
    <dbReference type="NCBI Taxonomy" id="1844114"/>
    <lineage>
        <taxon>Bacteria</taxon>
        <taxon>Pseudomonadati</taxon>
        <taxon>Bacteroidota</taxon>
        <taxon>Cytophagia</taxon>
        <taxon>Cytophagales</taxon>
        <taxon>Hymenobacteraceae</taxon>
        <taxon>Hymenobacter</taxon>
    </lineage>
</organism>
<feature type="chain" id="PRO_5047541581" description="EF-hand domain-containing protein" evidence="2">
    <location>
        <begin position="23"/>
        <end position="101"/>
    </location>
</feature>
<evidence type="ECO:0000256" key="2">
    <source>
        <dbReference type="SAM" id="SignalP"/>
    </source>
</evidence>
<evidence type="ECO:0000313" key="4">
    <source>
        <dbReference type="Proteomes" id="UP001597197"/>
    </source>
</evidence>
<feature type="compositionally biased region" description="Basic and acidic residues" evidence="1">
    <location>
        <begin position="89"/>
        <end position="101"/>
    </location>
</feature>
<keyword evidence="2" id="KW-0732">Signal</keyword>
<evidence type="ECO:0008006" key="5">
    <source>
        <dbReference type="Google" id="ProtNLM"/>
    </source>
</evidence>
<dbReference type="EMBL" id="JBHUFD010000001">
    <property type="protein sequence ID" value="MFD1871244.1"/>
    <property type="molecule type" value="Genomic_DNA"/>
</dbReference>
<dbReference type="Proteomes" id="UP001597197">
    <property type="component" value="Unassembled WGS sequence"/>
</dbReference>
<evidence type="ECO:0000313" key="3">
    <source>
        <dbReference type="EMBL" id="MFD1871244.1"/>
    </source>
</evidence>
<dbReference type="PROSITE" id="PS51257">
    <property type="entry name" value="PROKAR_LIPOPROTEIN"/>
    <property type="match status" value="1"/>
</dbReference>
<feature type="signal peptide" evidence="2">
    <location>
        <begin position="1"/>
        <end position="22"/>
    </location>
</feature>
<comment type="caution">
    <text evidence="3">The sequence shown here is derived from an EMBL/GenBank/DDBJ whole genome shotgun (WGS) entry which is preliminary data.</text>
</comment>
<keyword evidence="4" id="KW-1185">Reference proteome</keyword>